<keyword evidence="1" id="KW-0472">Membrane</keyword>
<keyword evidence="1" id="KW-0812">Transmembrane</keyword>
<dbReference type="EMBL" id="JAUTXY010000004">
    <property type="protein sequence ID" value="MEE2057933.1"/>
    <property type="molecule type" value="Genomic_DNA"/>
</dbReference>
<accession>A0ABU7L8Q4</accession>
<proteinExistence type="predicted"/>
<gene>
    <name evidence="2" type="ORF">Q7514_10405</name>
</gene>
<feature type="transmembrane region" description="Helical" evidence="1">
    <location>
        <begin position="139"/>
        <end position="161"/>
    </location>
</feature>
<name>A0ABU7L8Q4_9NOCA</name>
<protein>
    <submittedName>
        <fullName evidence="2">ABC transporter permease subunit</fullName>
    </submittedName>
</protein>
<keyword evidence="3" id="KW-1185">Reference proteome</keyword>
<sequence>MSERNMIRSELIKIRTVRNLRWLPMAATLLVPVMAVFVGLTGSLNADDTILGGALTGAILGMAALGVWGALVITSEYSSGTLTPILIAAPVRHTVLAAKAVVVATVAFVAALLSCTVALGLGLLTLDTNVYVLGQPMPALLGIAVAFSAVAVLGTVCGTVVRSSAGAVVVVVAILILPELFGPLLGDLQPWVTGAAPSAVLIKLSQSADAAPELMGSLGGWPSLLILLGYTAVACVVAAVLFDRRDT</sequence>
<dbReference type="PANTHER" id="PTHR37305">
    <property type="entry name" value="INTEGRAL MEMBRANE PROTEIN-RELATED"/>
    <property type="match status" value="1"/>
</dbReference>
<dbReference type="PANTHER" id="PTHR37305:SF1">
    <property type="entry name" value="MEMBRANE PROTEIN"/>
    <property type="match status" value="1"/>
</dbReference>
<organism evidence="2 3">
    <name type="scientific">Rhodococcus artemisiae</name>
    <dbReference type="NCBI Taxonomy" id="714159"/>
    <lineage>
        <taxon>Bacteria</taxon>
        <taxon>Bacillati</taxon>
        <taxon>Actinomycetota</taxon>
        <taxon>Actinomycetes</taxon>
        <taxon>Mycobacteriales</taxon>
        <taxon>Nocardiaceae</taxon>
        <taxon>Rhodococcus</taxon>
    </lineage>
</organism>
<feature type="transmembrane region" description="Helical" evidence="1">
    <location>
        <begin position="20"/>
        <end position="44"/>
    </location>
</feature>
<feature type="transmembrane region" description="Helical" evidence="1">
    <location>
        <begin position="50"/>
        <end position="74"/>
    </location>
</feature>
<evidence type="ECO:0000313" key="3">
    <source>
        <dbReference type="Proteomes" id="UP001336020"/>
    </source>
</evidence>
<reference evidence="2 3" key="1">
    <citation type="submission" date="2023-07" db="EMBL/GenBank/DDBJ databases">
        <authorList>
            <person name="Girao M."/>
            <person name="Carvalho M.F."/>
        </authorList>
    </citation>
    <scope>NUCLEOTIDE SEQUENCE [LARGE SCALE GENOMIC DNA]</scope>
    <source>
        <strain evidence="2 3">YIM65754</strain>
    </source>
</reference>
<keyword evidence="1" id="KW-1133">Transmembrane helix</keyword>
<feature type="transmembrane region" description="Helical" evidence="1">
    <location>
        <begin position="95"/>
        <end position="119"/>
    </location>
</feature>
<comment type="caution">
    <text evidence="2">The sequence shown here is derived from an EMBL/GenBank/DDBJ whole genome shotgun (WGS) entry which is preliminary data.</text>
</comment>
<dbReference type="RefSeq" id="WP_330133176.1">
    <property type="nucleotide sequence ID" value="NZ_JAUTXY010000004.1"/>
</dbReference>
<feature type="transmembrane region" description="Helical" evidence="1">
    <location>
        <begin position="168"/>
        <end position="186"/>
    </location>
</feature>
<evidence type="ECO:0000313" key="2">
    <source>
        <dbReference type="EMBL" id="MEE2057933.1"/>
    </source>
</evidence>
<dbReference type="Pfam" id="PF12730">
    <property type="entry name" value="ABC2_membrane_4"/>
    <property type="match status" value="1"/>
</dbReference>
<dbReference type="Proteomes" id="UP001336020">
    <property type="component" value="Unassembled WGS sequence"/>
</dbReference>
<feature type="transmembrane region" description="Helical" evidence="1">
    <location>
        <begin position="221"/>
        <end position="242"/>
    </location>
</feature>
<evidence type="ECO:0000256" key="1">
    <source>
        <dbReference type="SAM" id="Phobius"/>
    </source>
</evidence>